<accession>A0A1F5E425</accession>
<keyword evidence="1" id="KW-0812">Transmembrane</keyword>
<protein>
    <recommendedName>
        <fullName evidence="5">Conjugal transfer protein TrbC</fullName>
    </recommendedName>
</protein>
<feature type="transmembrane region" description="Helical" evidence="1">
    <location>
        <begin position="33"/>
        <end position="55"/>
    </location>
</feature>
<evidence type="ECO:0008006" key="5">
    <source>
        <dbReference type="Google" id="ProtNLM"/>
    </source>
</evidence>
<name>A0A1F5E425_9BACT</name>
<dbReference type="Pfam" id="PF18895">
    <property type="entry name" value="T4SS_pilin"/>
    <property type="match status" value="1"/>
</dbReference>
<evidence type="ECO:0000256" key="2">
    <source>
        <dbReference type="SAM" id="SignalP"/>
    </source>
</evidence>
<proteinExistence type="predicted"/>
<organism evidence="3 4">
    <name type="scientific">Candidatus Berkelbacteria bacterium RIFOXYA2_FULL_43_10</name>
    <dbReference type="NCBI Taxonomy" id="1797472"/>
    <lineage>
        <taxon>Bacteria</taxon>
        <taxon>Candidatus Berkelbacteria</taxon>
    </lineage>
</organism>
<keyword evidence="2" id="KW-0732">Signal</keyword>
<evidence type="ECO:0000313" key="3">
    <source>
        <dbReference type="EMBL" id="OGD62142.1"/>
    </source>
</evidence>
<feature type="signal peptide" evidence="2">
    <location>
        <begin position="1"/>
        <end position="23"/>
    </location>
</feature>
<dbReference type="STRING" id="1797472.A2215_03890"/>
<feature type="transmembrane region" description="Helical" evidence="1">
    <location>
        <begin position="76"/>
        <end position="97"/>
    </location>
</feature>
<reference evidence="3 4" key="1">
    <citation type="journal article" date="2016" name="Nat. Commun.">
        <title>Thousands of microbial genomes shed light on interconnected biogeochemical processes in an aquifer system.</title>
        <authorList>
            <person name="Anantharaman K."/>
            <person name="Brown C.T."/>
            <person name="Hug L.A."/>
            <person name="Sharon I."/>
            <person name="Castelle C.J."/>
            <person name="Probst A.J."/>
            <person name="Thomas B.C."/>
            <person name="Singh A."/>
            <person name="Wilkins M.J."/>
            <person name="Karaoz U."/>
            <person name="Brodie E.L."/>
            <person name="Williams K.H."/>
            <person name="Hubbard S.S."/>
            <person name="Banfield J.F."/>
        </authorList>
    </citation>
    <scope>NUCLEOTIDE SEQUENCE [LARGE SCALE GENOMIC DNA]</scope>
</reference>
<sequence length="106" mass="11137">MQRLRLLLLSVFITLLSVSPAFAAPDLSRVQNFATNVIQVLVTIAGLLAAGFFVVGGIGYITSSGNPENLDKSKRVLVYSSIGLAICIGALVLSGIVSDLANQAFR</sequence>
<comment type="caution">
    <text evidence="3">The sequence shown here is derived from an EMBL/GenBank/DDBJ whole genome shotgun (WGS) entry which is preliminary data.</text>
</comment>
<keyword evidence="1" id="KW-0472">Membrane</keyword>
<evidence type="ECO:0000256" key="1">
    <source>
        <dbReference type="SAM" id="Phobius"/>
    </source>
</evidence>
<evidence type="ECO:0000313" key="4">
    <source>
        <dbReference type="Proteomes" id="UP000178583"/>
    </source>
</evidence>
<feature type="chain" id="PRO_5009518283" description="Conjugal transfer protein TrbC" evidence="2">
    <location>
        <begin position="24"/>
        <end position="106"/>
    </location>
</feature>
<dbReference type="EMBL" id="MEZY01000053">
    <property type="protein sequence ID" value="OGD62142.1"/>
    <property type="molecule type" value="Genomic_DNA"/>
</dbReference>
<dbReference type="InterPro" id="IPR043993">
    <property type="entry name" value="T4SS_pilin"/>
</dbReference>
<dbReference type="Proteomes" id="UP000178583">
    <property type="component" value="Unassembled WGS sequence"/>
</dbReference>
<dbReference type="AlphaFoldDB" id="A0A1F5E425"/>
<gene>
    <name evidence="3" type="ORF">A2215_03890</name>
</gene>
<keyword evidence="1" id="KW-1133">Transmembrane helix</keyword>